<dbReference type="Proteomes" id="UP000799438">
    <property type="component" value="Unassembled WGS sequence"/>
</dbReference>
<reference evidence="1" key="1">
    <citation type="journal article" date="2020" name="Stud. Mycol.">
        <title>101 Dothideomycetes genomes: a test case for predicting lifestyles and emergence of pathogens.</title>
        <authorList>
            <person name="Haridas S."/>
            <person name="Albert R."/>
            <person name="Binder M."/>
            <person name="Bloem J."/>
            <person name="Labutti K."/>
            <person name="Salamov A."/>
            <person name="Andreopoulos B."/>
            <person name="Baker S."/>
            <person name="Barry K."/>
            <person name="Bills G."/>
            <person name="Bluhm B."/>
            <person name="Cannon C."/>
            <person name="Castanera R."/>
            <person name="Culley D."/>
            <person name="Daum C."/>
            <person name="Ezra D."/>
            <person name="Gonzalez J."/>
            <person name="Henrissat B."/>
            <person name="Kuo A."/>
            <person name="Liang C."/>
            <person name="Lipzen A."/>
            <person name="Lutzoni F."/>
            <person name="Magnuson J."/>
            <person name="Mondo S."/>
            <person name="Nolan M."/>
            <person name="Ohm R."/>
            <person name="Pangilinan J."/>
            <person name="Park H.-J."/>
            <person name="Ramirez L."/>
            <person name="Alfaro M."/>
            <person name="Sun H."/>
            <person name="Tritt A."/>
            <person name="Yoshinaga Y."/>
            <person name="Zwiers L.-H."/>
            <person name="Turgeon B."/>
            <person name="Goodwin S."/>
            <person name="Spatafora J."/>
            <person name="Crous P."/>
            <person name="Grigoriev I."/>
        </authorList>
    </citation>
    <scope>NUCLEOTIDE SEQUENCE</scope>
    <source>
        <strain evidence="1">CBS 121167</strain>
    </source>
</reference>
<dbReference type="OrthoDB" id="3794090at2759"/>
<name>A0A6A6B846_9PEZI</name>
<gene>
    <name evidence="1" type="ORF">K452DRAFT_337933</name>
</gene>
<evidence type="ECO:0000313" key="2">
    <source>
        <dbReference type="Proteomes" id="UP000799438"/>
    </source>
</evidence>
<dbReference type="AlphaFoldDB" id="A0A6A6B846"/>
<evidence type="ECO:0008006" key="3">
    <source>
        <dbReference type="Google" id="ProtNLM"/>
    </source>
</evidence>
<sequence length="161" mass="17143">MAIQMPTPFSSTTSADVWVCCQCQGENLVQNAPQRCPLCQHYRCGYCVGSAHCSWSSTFQCLKGTAEGCPATLIPSDPTCGESGRLTEFSGLDSYEYSSPTAEISIIAIPLPKTSPEIAPLVAGFGDTWYCCGCGTLNHNGVALDRCPVCAHYKCSLCSHA</sequence>
<dbReference type="RefSeq" id="XP_033394790.1">
    <property type="nucleotide sequence ID" value="XM_033545273.1"/>
</dbReference>
<protein>
    <recommendedName>
        <fullName evidence="3">RanBP2-type domain-containing protein</fullName>
    </recommendedName>
</protein>
<evidence type="ECO:0000313" key="1">
    <source>
        <dbReference type="EMBL" id="KAF2139077.1"/>
    </source>
</evidence>
<keyword evidence="2" id="KW-1185">Reference proteome</keyword>
<proteinExistence type="predicted"/>
<dbReference type="EMBL" id="ML995494">
    <property type="protein sequence ID" value="KAF2139077.1"/>
    <property type="molecule type" value="Genomic_DNA"/>
</dbReference>
<organism evidence="1 2">
    <name type="scientific">Aplosporella prunicola CBS 121167</name>
    <dbReference type="NCBI Taxonomy" id="1176127"/>
    <lineage>
        <taxon>Eukaryota</taxon>
        <taxon>Fungi</taxon>
        <taxon>Dikarya</taxon>
        <taxon>Ascomycota</taxon>
        <taxon>Pezizomycotina</taxon>
        <taxon>Dothideomycetes</taxon>
        <taxon>Dothideomycetes incertae sedis</taxon>
        <taxon>Botryosphaeriales</taxon>
        <taxon>Aplosporellaceae</taxon>
        <taxon>Aplosporella</taxon>
    </lineage>
</organism>
<accession>A0A6A6B846</accession>
<dbReference type="GeneID" id="54302773"/>